<dbReference type="EMBL" id="CASHTH010003718">
    <property type="protein sequence ID" value="CAI8048276.1"/>
    <property type="molecule type" value="Genomic_DNA"/>
</dbReference>
<dbReference type="FunFam" id="2.60.40.10:FF:000028">
    <property type="entry name" value="Neuronal cell adhesion molecule"/>
    <property type="match status" value="1"/>
</dbReference>
<evidence type="ECO:0000313" key="6">
    <source>
        <dbReference type="EMBL" id="CAI8048276.1"/>
    </source>
</evidence>
<dbReference type="InterPro" id="IPR003961">
    <property type="entry name" value="FN3_dom"/>
</dbReference>
<feature type="non-terminal residue" evidence="6">
    <location>
        <position position="387"/>
    </location>
</feature>
<dbReference type="AlphaFoldDB" id="A0AA35TJW8"/>
<protein>
    <submittedName>
        <fullName evidence="6">Protein sidekick-2</fullName>
    </submittedName>
</protein>
<proteinExistence type="predicted"/>
<evidence type="ECO:0000259" key="4">
    <source>
        <dbReference type="PROSITE" id="PS50835"/>
    </source>
</evidence>
<evidence type="ECO:0000256" key="1">
    <source>
        <dbReference type="ARBA" id="ARBA00022737"/>
    </source>
</evidence>
<dbReference type="InterPro" id="IPR007110">
    <property type="entry name" value="Ig-like_dom"/>
</dbReference>
<keyword evidence="2" id="KW-1015">Disulfide bond</keyword>
<dbReference type="CDD" id="cd00063">
    <property type="entry name" value="FN3"/>
    <property type="match status" value="2"/>
</dbReference>
<sequence>DTRSGISASGTSHTLHGLEEGTEYFITVTATLSGGDGRGAADTLTGGGSAERSITASTMTAAPSAPPTDVVVTVESSTSIAVQWGPVECRHQNGEIAGYLVRYGEEGSSEEARSVQMVSGDSSGGITTVSGLNRQTIYTVQVAAVTSCGTGEYSHLETIETPDDVFLRLNGTVIPNNGLLNISGIGSTDDTALLCITNRPPPSGSFHSGGDWFSPERNRVQHTDVPGFTRNRGPMVVRLKRTRSGTPTEGIYHSVIQDSTSTYETVNVGLYNSGGGIVTLSGGVTFTLDSDSQFTLTCISTGGPATTVTWTRDSTTVTQGTQTVLNDPVTARYTHTLLVRGRREGTFTCTVANNHPSQSSAELTVTAPSPPSNVSVSQNGPTSLLVT</sequence>
<dbReference type="SUPFAM" id="SSF49265">
    <property type="entry name" value="Fibronectin type III"/>
    <property type="match status" value="1"/>
</dbReference>
<dbReference type="InterPro" id="IPR036116">
    <property type="entry name" value="FN3_sf"/>
</dbReference>
<evidence type="ECO:0000256" key="3">
    <source>
        <dbReference type="SAM" id="MobiDB-lite"/>
    </source>
</evidence>
<dbReference type="PANTHER" id="PTHR44170">
    <property type="entry name" value="PROTEIN SIDEKICK"/>
    <property type="match status" value="1"/>
</dbReference>
<reference evidence="6" key="1">
    <citation type="submission" date="2023-03" db="EMBL/GenBank/DDBJ databases">
        <authorList>
            <person name="Steffen K."/>
            <person name="Cardenas P."/>
        </authorList>
    </citation>
    <scope>NUCLEOTIDE SEQUENCE</scope>
</reference>
<dbReference type="SUPFAM" id="SSF48726">
    <property type="entry name" value="Immunoglobulin"/>
    <property type="match status" value="1"/>
</dbReference>
<keyword evidence="1" id="KW-0677">Repeat</keyword>
<feature type="domain" description="Ig-like" evidence="4">
    <location>
        <begin position="295"/>
        <end position="366"/>
    </location>
</feature>
<dbReference type="CDD" id="cd00096">
    <property type="entry name" value="Ig"/>
    <property type="match status" value="1"/>
</dbReference>
<dbReference type="Gene3D" id="2.60.40.10">
    <property type="entry name" value="Immunoglobulins"/>
    <property type="match status" value="2"/>
</dbReference>
<accession>A0AA35TJW8</accession>
<dbReference type="PROSITE" id="PS50835">
    <property type="entry name" value="IG_LIKE"/>
    <property type="match status" value="1"/>
</dbReference>
<dbReference type="Pfam" id="PF00041">
    <property type="entry name" value="fn3"/>
    <property type="match status" value="1"/>
</dbReference>
<dbReference type="PANTHER" id="PTHR44170:SF54">
    <property type="entry name" value="FI24025P1"/>
    <property type="match status" value="1"/>
</dbReference>
<feature type="domain" description="Fibronectin type-III" evidence="5">
    <location>
        <begin position="1"/>
        <end position="52"/>
    </location>
</feature>
<dbReference type="SMART" id="SM00060">
    <property type="entry name" value="FN3"/>
    <property type="match status" value="1"/>
</dbReference>
<dbReference type="GO" id="GO:0098609">
    <property type="term" value="P:cell-cell adhesion"/>
    <property type="evidence" value="ECO:0007669"/>
    <property type="project" value="TreeGrafter"/>
</dbReference>
<dbReference type="Proteomes" id="UP001174909">
    <property type="component" value="Unassembled WGS sequence"/>
</dbReference>
<evidence type="ECO:0000313" key="7">
    <source>
        <dbReference type="Proteomes" id="UP001174909"/>
    </source>
</evidence>
<name>A0AA35TJW8_GEOBA</name>
<dbReference type="InterPro" id="IPR036179">
    <property type="entry name" value="Ig-like_dom_sf"/>
</dbReference>
<dbReference type="InterPro" id="IPR013783">
    <property type="entry name" value="Ig-like_fold"/>
</dbReference>
<feature type="region of interest" description="Disordered" evidence="3">
    <location>
        <begin position="353"/>
        <end position="387"/>
    </location>
</feature>
<feature type="compositionally biased region" description="Low complexity" evidence="3">
    <location>
        <begin position="372"/>
        <end position="381"/>
    </location>
</feature>
<evidence type="ECO:0000256" key="2">
    <source>
        <dbReference type="ARBA" id="ARBA00023157"/>
    </source>
</evidence>
<feature type="compositionally biased region" description="Polar residues" evidence="3">
    <location>
        <begin position="353"/>
        <end position="367"/>
    </location>
</feature>
<dbReference type="Pfam" id="PF13927">
    <property type="entry name" value="Ig_3"/>
    <property type="match status" value="1"/>
</dbReference>
<comment type="caution">
    <text evidence="6">The sequence shown here is derived from an EMBL/GenBank/DDBJ whole genome shotgun (WGS) entry which is preliminary data.</text>
</comment>
<keyword evidence="7" id="KW-1185">Reference proteome</keyword>
<feature type="domain" description="Fibronectin type-III" evidence="5">
    <location>
        <begin position="66"/>
        <end position="164"/>
    </location>
</feature>
<organism evidence="6 7">
    <name type="scientific">Geodia barretti</name>
    <name type="common">Barrett's horny sponge</name>
    <dbReference type="NCBI Taxonomy" id="519541"/>
    <lineage>
        <taxon>Eukaryota</taxon>
        <taxon>Metazoa</taxon>
        <taxon>Porifera</taxon>
        <taxon>Demospongiae</taxon>
        <taxon>Heteroscleromorpha</taxon>
        <taxon>Tetractinellida</taxon>
        <taxon>Astrophorina</taxon>
        <taxon>Geodiidae</taxon>
        <taxon>Geodia</taxon>
    </lineage>
</organism>
<gene>
    <name evidence="6" type="ORF">GBAR_LOCUS26641</name>
</gene>
<evidence type="ECO:0000259" key="5">
    <source>
        <dbReference type="PROSITE" id="PS50853"/>
    </source>
</evidence>
<dbReference type="PROSITE" id="PS50853">
    <property type="entry name" value="FN3"/>
    <property type="match status" value="2"/>
</dbReference>